<accession>A0A6H5G3M4</accession>
<reference evidence="1 2" key="1">
    <citation type="submission" date="2020-02" db="EMBL/GenBank/DDBJ databases">
        <authorList>
            <person name="Ferguson B K."/>
        </authorList>
    </citation>
    <scope>NUCLEOTIDE SEQUENCE [LARGE SCALE GENOMIC DNA]</scope>
</reference>
<organism evidence="1 2">
    <name type="scientific">Nesidiocoris tenuis</name>
    <dbReference type="NCBI Taxonomy" id="355587"/>
    <lineage>
        <taxon>Eukaryota</taxon>
        <taxon>Metazoa</taxon>
        <taxon>Ecdysozoa</taxon>
        <taxon>Arthropoda</taxon>
        <taxon>Hexapoda</taxon>
        <taxon>Insecta</taxon>
        <taxon>Pterygota</taxon>
        <taxon>Neoptera</taxon>
        <taxon>Paraneoptera</taxon>
        <taxon>Hemiptera</taxon>
        <taxon>Heteroptera</taxon>
        <taxon>Panheteroptera</taxon>
        <taxon>Cimicomorpha</taxon>
        <taxon>Miridae</taxon>
        <taxon>Dicyphina</taxon>
        <taxon>Nesidiocoris</taxon>
    </lineage>
</organism>
<proteinExistence type="predicted"/>
<sequence length="187" mass="21118">MLVLGDDRSKGGQKAVFCPASKAASIGQLVYSCSVYTCGQVFGGFASRCKLKALSSRTRSILSMGVFPYKRRKNEMISQLNCPNLRPNANLFTSAFRIRPISFGVRQFSAPFRWPSSRTDELSQFLFNVLHSIAGFIRPLIDGLEGDSLFVAISAKMVKKRTFYSLIKHYKYAQHKLISYKTRTNFF</sequence>
<keyword evidence="2" id="KW-1185">Reference proteome</keyword>
<dbReference type="EMBL" id="CADCXU010004665">
    <property type="protein sequence ID" value="CAA9996501.1"/>
    <property type="molecule type" value="Genomic_DNA"/>
</dbReference>
<dbReference type="Proteomes" id="UP000479000">
    <property type="component" value="Unassembled WGS sequence"/>
</dbReference>
<protein>
    <submittedName>
        <fullName evidence="1">Uncharacterized protein</fullName>
    </submittedName>
</protein>
<evidence type="ECO:0000313" key="1">
    <source>
        <dbReference type="EMBL" id="CAA9996501.1"/>
    </source>
</evidence>
<evidence type="ECO:0000313" key="2">
    <source>
        <dbReference type="Proteomes" id="UP000479000"/>
    </source>
</evidence>
<name>A0A6H5G3M4_9HEMI</name>
<dbReference type="AlphaFoldDB" id="A0A6H5G3M4"/>
<gene>
    <name evidence="1" type="ORF">NTEN_LOCUS3007</name>
</gene>